<protein>
    <submittedName>
        <fullName evidence="1">Uncharacterized protein</fullName>
    </submittedName>
</protein>
<dbReference type="EMBL" id="JAPWTK010000557">
    <property type="protein sequence ID" value="KAJ8938430.1"/>
    <property type="molecule type" value="Genomic_DNA"/>
</dbReference>
<sequence>LIIGIGVPLELPSHAVILGWAYRAVYSLPSNLSQLMPMDQNTRRKRAVSRWDVYKVLEQMSEMTGK</sequence>
<reference evidence="1" key="1">
    <citation type="journal article" date="2023" name="Insect Mol. Biol.">
        <title>Genome sequencing provides insights into the evolution of gene families encoding plant cell wall-degrading enzymes in longhorned beetles.</title>
        <authorList>
            <person name="Shin N.R."/>
            <person name="Okamura Y."/>
            <person name="Kirsch R."/>
            <person name="Pauchet Y."/>
        </authorList>
    </citation>
    <scope>NUCLEOTIDE SEQUENCE</scope>
    <source>
        <strain evidence="1">AMC_N1</strain>
    </source>
</reference>
<dbReference type="AlphaFoldDB" id="A0AAV8XHI1"/>
<evidence type="ECO:0000313" key="2">
    <source>
        <dbReference type="Proteomes" id="UP001162162"/>
    </source>
</evidence>
<feature type="non-terminal residue" evidence="1">
    <location>
        <position position="1"/>
    </location>
</feature>
<dbReference type="Proteomes" id="UP001162162">
    <property type="component" value="Unassembled WGS sequence"/>
</dbReference>
<keyword evidence="2" id="KW-1185">Reference proteome</keyword>
<name>A0AAV8XHI1_9CUCU</name>
<organism evidence="1 2">
    <name type="scientific">Aromia moschata</name>
    <dbReference type="NCBI Taxonomy" id="1265417"/>
    <lineage>
        <taxon>Eukaryota</taxon>
        <taxon>Metazoa</taxon>
        <taxon>Ecdysozoa</taxon>
        <taxon>Arthropoda</taxon>
        <taxon>Hexapoda</taxon>
        <taxon>Insecta</taxon>
        <taxon>Pterygota</taxon>
        <taxon>Neoptera</taxon>
        <taxon>Endopterygota</taxon>
        <taxon>Coleoptera</taxon>
        <taxon>Polyphaga</taxon>
        <taxon>Cucujiformia</taxon>
        <taxon>Chrysomeloidea</taxon>
        <taxon>Cerambycidae</taxon>
        <taxon>Cerambycinae</taxon>
        <taxon>Callichromatini</taxon>
        <taxon>Aromia</taxon>
    </lineage>
</organism>
<accession>A0AAV8XHI1</accession>
<evidence type="ECO:0000313" key="1">
    <source>
        <dbReference type="EMBL" id="KAJ8938430.1"/>
    </source>
</evidence>
<comment type="caution">
    <text evidence="1">The sequence shown here is derived from an EMBL/GenBank/DDBJ whole genome shotgun (WGS) entry which is preliminary data.</text>
</comment>
<proteinExistence type="predicted"/>
<gene>
    <name evidence="1" type="ORF">NQ318_011869</name>
</gene>